<gene>
    <name evidence="1" type="ORF">JOF53_000112</name>
</gene>
<evidence type="ECO:0000313" key="1">
    <source>
        <dbReference type="EMBL" id="MBP2471240.1"/>
    </source>
</evidence>
<proteinExistence type="predicted"/>
<reference evidence="1 2" key="1">
    <citation type="submission" date="2021-03" db="EMBL/GenBank/DDBJ databases">
        <title>Sequencing the genomes of 1000 actinobacteria strains.</title>
        <authorList>
            <person name="Klenk H.-P."/>
        </authorList>
    </citation>
    <scope>NUCLEOTIDE SEQUENCE [LARGE SCALE GENOMIC DNA]</scope>
    <source>
        <strain evidence="1 2">DSM 44580</strain>
    </source>
</reference>
<protein>
    <submittedName>
        <fullName evidence="1">Uncharacterized protein</fullName>
    </submittedName>
</protein>
<comment type="caution">
    <text evidence="1">The sequence shown here is derived from an EMBL/GenBank/DDBJ whole genome shotgun (WGS) entry which is preliminary data.</text>
</comment>
<organism evidence="1 2">
    <name type="scientific">Crossiella equi</name>
    <dbReference type="NCBI Taxonomy" id="130796"/>
    <lineage>
        <taxon>Bacteria</taxon>
        <taxon>Bacillati</taxon>
        <taxon>Actinomycetota</taxon>
        <taxon>Actinomycetes</taxon>
        <taxon>Pseudonocardiales</taxon>
        <taxon>Pseudonocardiaceae</taxon>
        <taxon>Crossiella</taxon>
    </lineage>
</organism>
<dbReference type="Proteomes" id="UP001519363">
    <property type="component" value="Unassembled WGS sequence"/>
</dbReference>
<dbReference type="EMBL" id="JAGIOO010000001">
    <property type="protein sequence ID" value="MBP2471240.1"/>
    <property type="molecule type" value="Genomic_DNA"/>
</dbReference>
<accession>A0ABS5A3T7</accession>
<evidence type="ECO:0000313" key="2">
    <source>
        <dbReference type="Proteomes" id="UP001519363"/>
    </source>
</evidence>
<keyword evidence="2" id="KW-1185">Reference proteome</keyword>
<name>A0ABS5A3T7_9PSEU</name>
<sequence length="108" mass="11391">MTLGSCGTQYYRGAVIEGLWVGEHAHGHGRLPDGREFSFVLRDGLARLVVYRADAPAVPGKAHAELVRECAAAGTRSDDRRSVGALLRQLVGEVCGAEVSRAGAFPGS</sequence>